<dbReference type="EMBL" id="BGPR01000030">
    <property type="protein sequence ID" value="GBL82933.1"/>
    <property type="molecule type" value="Genomic_DNA"/>
</dbReference>
<comment type="caution">
    <text evidence="1">The sequence shown here is derived from an EMBL/GenBank/DDBJ whole genome shotgun (WGS) entry which is preliminary data.</text>
</comment>
<evidence type="ECO:0000313" key="2">
    <source>
        <dbReference type="Proteomes" id="UP000499080"/>
    </source>
</evidence>
<dbReference type="AlphaFoldDB" id="A0A4Y2ASU2"/>
<dbReference type="Proteomes" id="UP000499080">
    <property type="component" value="Unassembled WGS sequence"/>
</dbReference>
<name>A0A4Y2ASU2_ARAVE</name>
<keyword evidence="2" id="KW-1185">Reference proteome</keyword>
<evidence type="ECO:0008006" key="3">
    <source>
        <dbReference type="Google" id="ProtNLM"/>
    </source>
</evidence>
<proteinExistence type="predicted"/>
<gene>
    <name evidence="1" type="ORF">AVEN_106436_1</name>
</gene>
<evidence type="ECO:0000313" key="1">
    <source>
        <dbReference type="EMBL" id="GBL82933.1"/>
    </source>
</evidence>
<organism evidence="1 2">
    <name type="scientific">Araneus ventricosus</name>
    <name type="common">Orbweaver spider</name>
    <name type="synonym">Epeira ventricosa</name>
    <dbReference type="NCBI Taxonomy" id="182803"/>
    <lineage>
        <taxon>Eukaryota</taxon>
        <taxon>Metazoa</taxon>
        <taxon>Ecdysozoa</taxon>
        <taxon>Arthropoda</taxon>
        <taxon>Chelicerata</taxon>
        <taxon>Arachnida</taxon>
        <taxon>Araneae</taxon>
        <taxon>Araneomorphae</taxon>
        <taxon>Entelegynae</taxon>
        <taxon>Araneoidea</taxon>
        <taxon>Araneidae</taxon>
        <taxon>Araneus</taxon>
    </lineage>
</organism>
<accession>A0A4Y2ASU2</accession>
<reference evidence="1 2" key="1">
    <citation type="journal article" date="2019" name="Sci. Rep.">
        <title>Orb-weaving spider Araneus ventricosus genome elucidates the spidroin gene catalogue.</title>
        <authorList>
            <person name="Kono N."/>
            <person name="Nakamura H."/>
            <person name="Ohtoshi R."/>
            <person name="Moran D.A.P."/>
            <person name="Shinohara A."/>
            <person name="Yoshida Y."/>
            <person name="Fujiwara M."/>
            <person name="Mori M."/>
            <person name="Tomita M."/>
            <person name="Arakawa K."/>
        </authorList>
    </citation>
    <scope>NUCLEOTIDE SEQUENCE [LARGE SCALE GENOMIC DNA]</scope>
</reference>
<sequence>MCECMFRLLHISGVANRAVPEHFDPGGTIDGVGIARQEEASDKEERLDDNIFEVYMDGSKIADGVGFSVRILNKEIQQKTICHELETNNAVFQPELAALGVDTDWAVENNTKINITDSKSSIDAL</sequence>
<protein>
    <recommendedName>
        <fullName evidence="3">RNase H type-1 domain-containing protein</fullName>
    </recommendedName>
</protein>